<evidence type="ECO:0000259" key="3">
    <source>
        <dbReference type="Pfam" id="PF05043"/>
    </source>
</evidence>
<name>A0A5R8QFE1_9FIRM</name>
<evidence type="ECO:0000259" key="4">
    <source>
        <dbReference type="Pfam" id="PF08279"/>
    </source>
</evidence>
<accession>A0A5R8QFE1</accession>
<dbReference type="RefSeq" id="WP_138190362.1">
    <property type="nucleotide sequence ID" value="NZ_VBWP01000002.1"/>
</dbReference>
<dbReference type="EMBL" id="VBWP01000002">
    <property type="protein sequence ID" value="TLG76725.1"/>
    <property type="molecule type" value="Genomic_DNA"/>
</dbReference>
<dbReference type="PANTHER" id="PTHR30185:SF18">
    <property type="entry name" value="TRANSCRIPTIONAL REGULATOR MTLR"/>
    <property type="match status" value="1"/>
</dbReference>
<feature type="domain" description="Helix-turn-helix type 11" evidence="4">
    <location>
        <begin position="11"/>
        <end position="52"/>
    </location>
</feature>
<dbReference type="InParanoid" id="A0A5R8QFE1"/>
<evidence type="ECO:0000313" key="6">
    <source>
        <dbReference type="Proteomes" id="UP000306912"/>
    </source>
</evidence>
<dbReference type="InterPro" id="IPR013196">
    <property type="entry name" value="HTH_11"/>
</dbReference>
<dbReference type="InterPro" id="IPR007737">
    <property type="entry name" value="Mga_HTH"/>
</dbReference>
<protein>
    <submittedName>
        <fullName evidence="5">HTH domain-containing protein</fullName>
    </submittedName>
</protein>
<dbReference type="InterPro" id="IPR050661">
    <property type="entry name" value="BglG_antiterminators"/>
</dbReference>
<dbReference type="OrthoDB" id="2260273at2"/>
<dbReference type="Pfam" id="PF08279">
    <property type="entry name" value="HTH_11"/>
    <property type="match status" value="1"/>
</dbReference>
<keyword evidence="1" id="KW-0805">Transcription regulation</keyword>
<comment type="caution">
    <text evidence="5">The sequence shown here is derived from an EMBL/GenBank/DDBJ whole genome shotgun (WGS) entry which is preliminary data.</text>
</comment>
<proteinExistence type="predicted"/>
<keyword evidence="6" id="KW-1185">Reference proteome</keyword>
<dbReference type="AlphaFoldDB" id="A0A5R8QFE1"/>
<feature type="domain" description="Mga helix-turn-helix" evidence="3">
    <location>
        <begin position="81"/>
        <end position="162"/>
    </location>
</feature>
<dbReference type="Proteomes" id="UP000306912">
    <property type="component" value="Unassembled WGS sequence"/>
</dbReference>
<dbReference type="Gene3D" id="1.10.10.10">
    <property type="entry name" value="Winged helix-like DNA-binding domain superfamily/Winged helix DNA-binding domain"/>
    <property type="match status" value="1"/>
</dbReference>
<evidence type="ECO:0000256" key="1">
    <source>
        <dbReference type="ARBA" id="ARBA00023015"/>
    </source>
</evidence>
<keyword evidence="2" id="KW-0804">Transcription</keyword>
<gene>
    <name evidence="5" type="ORF">FEZ08_03675</name>
</gene>
<organism evidence="5 6">
    <name type="scientific">Culicoidibacter larvae</name>
    <dbReference type="NCBI Taxonomy" id="2579976"/>
    <lineage>
        <taxon>Bacteria</taxon>
        <taxon>Bacillati</taxon>
        <taxon>Bacillota</taxon>
        <taxon>Culicoidibacteria</taxon>
        <taxon>Culicoidibacterales</taxon>
        <taxon>Culicoidibacteraceae</taxon>
        <taxon>Culicoidibacter</taxon>
    </lineage>
</organism>
<reference evidence="5 6" key="1">
    <citation type="submission" date="2019-05" db="EMBL/GenBank/DDBJ databases">
        <title>Culicoidintestinum kansasii gen. nov., sp. nov. from the gastrointestinal tract of the biting midge, Culicoides sonorensis.</title>
        <authorList>
            <person name="Neupane S."/>
            <person name="Ghosh A."/>
            <person name="Gunther S."/>
            <person name="Martin K."/>
            <person name="Zurek L."/>
        </authorList>
    </citation>
    <scope>NUCLEOTIDE SEQUENCE [LARGE SCALE GENOMIC DNA]</scope>
    <source>
        <strain evidence="5 6">CS-1</strain>
    </source>
</reference>
<dbReference type="InterPro" id="IPR036388">
    <property type="entry name" value="WH-like_DNA-bd_sf"/>
</dbReference>
<evidence type="ECO:0000313" key="5">
    <source>
        <dbReference type="EMBL" id="TLG76725.1"/>
    </source>
</evidence>
<sequence length="497" mass="58879">MKHFLDKHALRRYTIMELFLRDRQTWTIAEIATRLDLDARTVAKDLSALQAEFFSWPDITFVNHQNGISFSLSYAAYFNPNKVLFHFLQTSIPFLFITELLAKPSINPVSFIDKHFISKSTFYRHLKMIKEILATFELKISSPPFTLIGNEEQIRFFYYFFFDDFDEEHFWQYFPINQDSIITLLSSVEKIMHFQMLEYNRQSLVKLLAIHKYRMFGKHYAPMHQSSTMYPLCDEVGIYSFSIQTLTEFLRKSQLPEEICYNESISILASVISLAFFEQTASIADSVINYNYRSNTAGIQLVDKTLELCCQYFDLPQEEITKFIKASLLCVYFFVVNYTVNISYFENMEQYKDFIDEYQVEIKQCTKSIYQLAKKILPKENYQHIIASESYIKYSLTKILLPIIKHHKVRRAIRVYATCAKGYHQTRYLQTYLSNHFAFNLEFTTYPIDADIIITDTELIDHQINENSIIVNYHYPFLSEVDKLRLQEVLTDFEKKL</sequence>
<dbReference type="PANTHER" id="PTHR30185">
    <property type="entry name" value="CRYPTIC BETA-GLUCOSIDE BGL OPERON ANTITERMINATOR"/>
    <property type="match status" value="1"/>
</dbReference>
<dbReference type="Pfam" id="PF05043">
    <property type="entry name" value="Mga"/>
    <property type="match status" value="1"/>
</dbReference>
<evidence type="ECO:0000256" key="2">
    <source>
        <dbReference type="ARBA" id="ARBA00023163"/>
    </source>
</evidence>